<feature type="domain" description="VOC" evidence="1">
    <location>
        <begin position="3"/>
        <end position="130"/>
    </location>
</feature>
<name>A0ABT5DNN1_9BACT</name>
<accession>A0ABT5DNN1</accession>
<organism evidence="2 3">
    <name type="scientific">Stigmatella ashevillensis</name>
    <dbReference type="NCBI Taxonomy" id="2995309"/>
    <lineage>
        <taxon>Bacteria</taxon>
        <taxon>Pseudomonadati</taxon>
        <taxon>Myxococcota</taxon>
        <taxon>Myxococcia</taxon>
        <taxon>Myxococcales</taxon>
        <taxon>Cystobacterineae</taxon>
        <taxon>Archangiaceae</taxon>
        <taxon>Stigmatella</taxon>
    </lineage>
</organism>
<evidence type="ECO:0000259" key="1">
    <source>
        <dbReference type="PROSITE" id="PS51819"/>
    </source>
</evidence>
<reference evidence="2 3" key="1">
    <citation type="submission" date="2022-11" db="EMBL/GenBank/DDBJ databases">
        <title>Minimal conservation of predation-associated metabolite biosynthetic gene clusters underscores biosynthetic potential of Myxococcota including descriptions for ten novel species: Archangium lansinium sp. nov., Myxococcus landrumus sp. nov., Nannocystis bai.</title>
        <authorList>
            <person name="Ahearne A."/>
            <person name="Stevens C."/>
            <person name="Dowd S."/>
        </authorList>
    </citation>
    <scope>NUCLEOTIDE SEQUENCE [LARGE SCALE GENOMIC DNA]</scope>
    <source>
        <strain evidence="2 3">NCWAL01</strain>
    </source>
</reference>
<comment type="caution">
    <text evidence="2">The sequence shown here is derived from an EMBL/GenBank/DDBJ whole genome shotgun (WGS) entry which is preliminary data.</text>
</comment>
<keyword evidence="3" id="KW-1185">Reference proteome</keyword>
<dbReference type="Gene3D" id="3.10.180.10">
    <property type="entry name" value="2,3-Dihydroxybiphenyl 1,2-Dioxygenase, domain 1"/>
    <property type="match status" value="1"/>
</dbReference>
<dbReference type="SUPFAM" id="SSF54593">
    <property type="entry name" value="Glyoxalase/Bleomycin resistance protein/Dihydroxybiphenyl dioxygenase"/>
    <property type="match status" value="1"/>
</dbReference>
<sequence>MTRIHCVTLPVDDLKRSIAFYRNGLGMGAEEVEEGADHVALELPGGLCLVLILRSEFTQFTKLVRQGDAPKGASECILSFFAASREEVDAVLQSAGAAGGAVAGPAADKPWGYAGYVADPDGHLWEFLWNPRLT</sequence>
<dbReference type="InterPro" id="IPR037523">
    <property type="entry name" value="VOC_core"/>
</dbReference>
<evidence type="ECO:0000313" key="3">
    <source>
        <dbReference type="Proteomes" id="UP001221838"/>
    </source>
</evidence>
<dbReference type="Pfam" id="PF00903">
    <property type="entry name" value="Glyoxalase"/>
    <property type="match status" value="1"/>
</dbReference>
<dbReference type="Proteomes" id="UP001221838">
    <property type="component" value="Unassembled WGS sequence"/>
</dbReference>
<protein>
    <submittedName>
        <fullName evidence="2">VOC family protein</fullName>
    </submittedName>
</protein>
<dbReference type="PANTHER" id="PTHR36503">
    <property type="entry name" value="BLR2520 PROTEIN"/>
    <property type="match status" value="1"/>
</dbReference>
<dbReference type="PANTHER" id="PTHR36503:SF1">
    <property type="entry name" value="BLR2520 PROTEIN"/>
    <property type="match status" value="1"/>
</dbReference>
<evidence type="ECO:0000313" key="2">
    <source>
        <dbReference type="EMBL" id="MDC0715208.1"/>
    </source>
</evidence>
<dbReference type="PROSITE" id="PS51819">
    <property type="entry name" value="VOC"/>
    <property type="match status" value="1"/>
</dbReference>
<proteinExistence type="predicted"/>
<dbReference type="InterPro" id="IPR004360">
    <property type="entry name" value="Glyas_Fos-R_dOase_dom"/>
</dbReference>
<dbReference type="EMBL" id="JAQNDM010000002">
    <property type="protein sequence ID" value="MDC0715208.1"/>
    <property type="molecule type" value="Genomic_DNA"/>
</dbReference>
<dbReference type="InterPro" id="IPR029068">
    <property type="entry name" value="Glyas_Bleomycin-R_OHBP_Dase"/>
</dbReference>
<gene>
    <name evidence="2" type="ORF">POL68_42560</name>
</gene>
<dbReference type="RefSeq" id="WP_272145880.1">
    <property type="nucleotide sequence ID" value="NZ_JAQNDM010000002.1"/>
</dbReference>